<dbReference type="EMBL" id="MUHY01000001">
    <property type="protein sequence ID" value="PSB92152.1"/>
    <property type="molecule type" value="Genomic_DNA"/>
</dbReference>
<dbReference type="Gene3D" id="3.40.50.300">
    <property type="entry name" value="P-loop containing nucleotide triphosphate hydrolases"/>
    <property type="match status" value="1"/>
</dbReference>
<dbReference type="PANTHER" id="PTHR42961:SF2">
    <property type="entry name" value="IRON-SULFUR PROTEIN NUBPL"/>
    <property type="match status" value="1"/>
</dbReference>
<evidence type="ECO:0000256" key="3">
    <source>
        <dbReference type="ARBA" id="ARBA00022840"/>
    </source>
</evidence>
<dbReference type="SUPFAM" id="SSF117916">
    <property type="entry name" value="Fe-S cluster assembly (FSCA) domain-like"/>
    <property type="match status" value="1"/>
</dbReference>
<dbReference type="PANTHER" id="PTHR42961">
    <property type="entry name" value="IRON-SULFUR PROTEIN NUBPL"/>
    <property type="match status" value="1"/>
</dbReference>
<dbReference type="InterPro" id="IPR027417">
    <property type="entry name" value="P-loop_NTPase"/>
</dbReference>
<dbReference type="InterPro" id="IPR000808">
    <property type="entry name" value="Mrp-like_CS"/>
</dbReference>
<dbReference type="InterPro" id="IPR044304">
    <property type="entry name" value="NUBPL-like"/>
</dbReference>
<evidence type="ECO:0000256" key="1">
    <source>
        <dbReference type="ARBA" id="ARBA00022723"/>
    </source>
</evidence>
<dbReference type="InterPro" id="IPR019591">
    <property type="entry name" value="Mrp/NBP35_ATP-bd"/>
</dbReference>
<comment type="function">
    <text evidence="6">Binds and transfers iron-sulfur (Fe-S) clusters to target apoproteins. Can hydrolyze ATP.</text>
</comment>
<organism evidence="7 8">
    <name type="scientific">Candidatus Pandoraea novymonadis</name>
    <dbReference type="NCBI Taxonomy" id="1808959"/>
    <lineage>
        <taxon>Bacteria</taxon>
        <taxon>Pseudomonadati</taxon>
        <taxon>Pseudomonadota</taxon>
        <taxon>Betaproteobacteria</taxon>
        <taxon>Burkholderiales</taxon>
        <taxon>Burkholderiaceae</taxon>
        <taxon>Pandoraea</taxon>
    </lineage>
</organism>
<dbReference type="HAMAP" id="MF_02040">
    <property type="entry name" value="Mrp_NBP35"/>
    <property type="match status" value="1"/>
</dbReference>
<dbReference type="Proteomes" id="UP000242660">
    <property type="component" value="Unassembled WGS sequence"/>
</dbReference>
<dbReference type="NCBIfam" id="NF008669">
    <property type="entry name" value="PRK11670.1"/>
    <property type="match status" value="1"/>
</dbReference>
<keyword evidence="8" id="KW-1185">Reference proteome</keyword>
<keyword evidence="4 6" id="KW-0408">Iron</keyword>
<keyword evidence="6" id="KW-0378">Hydrolase</keyword>
<dbReference type="InterPro" id="IPR034904">
    <property type="entry name" value="FSCA_dom_sf"/>
</dbReference>
<comment type="similarity">
    <text evidence="6">Belongs to the Mrp/NBP35 ATP-binding proteins family.</text>
</comment>
<dbReference type="SUPFAM" id="SSF52540">
    <property type="entry name" value="P-loop containing nucleoside triphosphate hydrolases"/>
    <property type="match status" value="1"/>
</dbReference>
<evidence type="ECO:0000256" key="5">
    <source>
        <dbReference type="ARBA" id="ARBA00023014"/>
    </source>
</evidence>
<keyword evidence="2 6" id="KW-0547">Nucleotide-binding</keyword>
<evidence type="ECO:0000313" key="7">
    <source>
        <dbReference type="EMBL" id="PSB92152.1"/>
    </source>
</evidence>
<dbReference type="CDD" id="cd02037">
    <property type="entry name" value="Mrp_NBP35"/>
    <property type="match status" value="1"/>
</dbReference>
<dbReference type="PROSITE" id="PS01215">
    <property type="entry name" value="MRP"/>
    <property type="match status" value="1"/>
</dbReference>
<accession>A0ABX5FGA5</accession>
<dbReference type="RefSeq" id="WP_106182339.1">
    <property type="nucleotide sequence ID" value="NZ_MUHY01000001.1"/>
</dbReference>
<proteinExistence type="inferred from homology"/>
<evidence type="ECO:0000256" key="4">
    <source>
        <dbReference type="ARBA" id="ARBA00023004"/>
    </source>
</evidence>
<evidence type="ECO:0000256" key="6">
    <source>
        <dbReference type="HAMAP-Rule" id="MF_02040"/>
    </source>
</evidence>
<comment type="subunit">
    <text evidence="6">Homodimer.</text>
</comment>
<evidence type="ECO:0000256" key="2">
    <source>
        <dbReference type="ARBA" id="ARBA00022741"/>
    </source>
</evidence>
<sequence length="367" mass="39727">MNIESITRIVCNTIDRDSGINLINGNDNFVKRVITENGGNVNIEIEFGYPAMRRFEEIREHIVGEVSRIPGVVSVNVRVNQKIAARAVRRGIKLLPGVKNIVVVASGKGGVGKSTTAVNLALALSYEGASVGILDADIYGPSLPTLLGICDKPQTKDGKMMQPLVAHGLQANSIGFLIETDNPLVWRGPLVAQALWQLVSQTHWQDLDYLIIDMPPGTGDVQLTLSQKVPVTGAVIVTTPQDLALLDARKGLKMFQKVDVPILGLIENMSVHICSNCGYKEAIFGTSGGERICQDLGIDLLGKLPLEMSIRMHADAGLPSVIAEPDGRVAEVYRAIARKMTAKLMGIAKDMTSKFPPIVVKKKYDNE</sequence>
<keyword evidence="5 6" id="KW-0411">Iron-sulfur</keyword>
<dbReference type="Pfam" id="PF10609">
    <property type="entry name" value="ParA"/>
    <property type="match status" value="1"/>
</dbReference>
<keyword evidence="1 6" id="KW-0479">Metal-binding</keyword>
<comment type="caution">
    <text evidence="7">The sequence shown here is derived from an EMBL/GenBank/DDBJ whole genome shotgun (WGS) entry which is preliminary data.</text>
</comment>
<dbReference type="InterPro" id="IPR033756">
    <property type="entry name" value="YlxH/NBP35"/>
</dbReference>
<reference evidence="7 8" key="1">
    <citation type="journal article" date="2017" name="Front. Microbiol.">
        <title>Genome of Ca. Pandoraea novymonadis, an Endosymbiotic Bacterium of the Trypanosomatid Novymonas esmeraldas.</title>
        <authorList>
            <person name="Kostygov A.Y."/>
            <person name="Butenko A."/>
            <person name="Nenarokova A."/>
            <person name="Tashyreva D."/>
            <person name="Flegontov P."/>
            <person name="Lukes J."/>
            <person name="Yurchenko V."/>
        </authorList>
    </citation>
    <scope>NUCLEOTIDE SEQUENCE [LARGE SCALE GENOMIC DNA]</scope>
    <source>
        <strain evidence="7 8">E262</strain>
    </source>
</reference>
<feature type="binding site" evidence="6">
    <location>
        <begin position="107"/>
        <end position="114"/>
    </location>
    <ligand>
        <name>ATP</name>
        <dbReference type="ChEBI" id="CHEBI:30616"/>
    </ligand>
</feature>
<gene>
    <name evidence="7" type="primary">apbC</name>
    <name evidence="7" type="ORF">BZL35_00383</name>
</gene>
<evidence type="ECO:0000313" key="8">
    <source>
        <dbReference type="Proteomes" id="UP000242660"/>
    </source>
</evidence>
<protein>
    <recommendedName>
        <fullName evidence="6">Iron-sulfur cluster carrier protein</fullName>
    </recommendedName>
</protein>
<name>A0ABX5FGA5_9BURK</name>
<keyword evidence="3 6" id="KW-0067">ATP-binding</keyword>